<gene>
    <name evidence="10" type="ORF">SAMN04488068_2488</name>
</gene>
<dbReference type="GO" id="GO:0005886">
    <property type="term" value="C:plasma membrane"/>
    <property type="evidence" value="ECO:0007669"/>
    <property type="project" value="UniProtKB-SubCell"/>
</dbReference>
<dbReference type="Proteomes" id="UP000199758">
    <property type="component" value="Unassembled WGS sequence"/>
</dbReference>
<feature type="transmembrane region" description="Helical" evidence="8">
    <location>
        <begin position="47"/>
        <end position="68"/>
    </location>
</feature>
<keyword evidence="5 8" id="KW-0812">Transmembrane</keyword>
<dbReference type="Pfam" id="PF02397">
    <property type="entry name" value="Bac_transf"/>
    <property type="match status" value="1"/>
</dbReference>
<dbReference type="InterPro" id="IPR003362">
    <property type="entry name" value="Bact_transf"/>
</dbReference>
<evidence type="ECO:0000259" key="9">
    <source>
        <dbReference type="Pfam" id="PF02397"/>
    </source>
</evidence>
<keyword evidence="4 10" id="KW-0808">Transferase</keyword>
<accession>A0A1M5Q3D1</accession>
<keyword evidence="7 8" id="KW-0472">Membrane</keyword>
<dbReference type="PANTHER" id="PTHR30576">
    <property type="entry name" value="COLANIC BIOSYNTHESIS UDP-GLUCOSE LIPID CARRIER TRANSFERASE"/>
    <property type="match status" value="1"/>
</dbReference>
<evidence type="ECO:0000256" key="1">
    <source>
        <dbReference type="ARBA" id="ARBA00004236"/>
    </source>
</evidence>
<evidence type="ECO:0000256" key="2">
    <source>
        <dbReference type="ARBA" id="ARBA00006464"/>
    </source>
</evidence>
<keyword evidence="11" id="KW-1185">Reference proteome</keyword>
<keyword evidence="6 8" id="KW-1133">Transmembrane helix</keyword>
<dbReference type="AlphaFoldDB" id="A0A1M5Q3D1"/>
<evidence type="ECO:0000256" key="4">
    <source>
        <dbReference type="ARBA" id="ARBA00022679"/>
    </source>
</evidence>
<evidence type="ECO:0000256" key="5">
    <source>
        <dbReference type="ARBA" id="ARBA00022692"/>
    </source>
</evidence>
<reference evidence="10 11" key="1">
    <citation type="submission" date="2016-11" db="EMBL/GenBank/DDBJ databases">
        <authorList>
            <person name="Jaros S."/>
            <person name="Januszkiewicz K."/>
            <person name="Wedrychowicz H."/>
        </authorList>
    </citation>
    <scope>NUCLEOTIDE SEQUENCE [LARGE SCALE GENOMIC DNA]</scope>
    <source>
        <strain evidence="10 11">CGMCC 1.7049</strain>
    </source>
</reference>
<comment type="subcellular location">
    <subcellularLocation>
        <location evidence="1">Cell membrane</location>
    </subcellularLocation>
</comment>
<evidence type="ECO:0000256" key="3">
    <source>
        <dbReference type="ARBA" id="ARBA00022475"/>
    </source>
</evidence>
<evidence type="ECO:0000256" key="8">
    <source>
        <dbReference type="SAM" id="Phobius"/>
    </source>
</evidence>
<comment type="similarity">
    <text evidence="2">Belongs to the bacterial sugar transferase family.</text>
</comment>
<dbReference type="RefSeq" id="WP_175550190.1">
    <property type="nucleotide sequence ID" value="NZ_FQWZ01000005.1"/>
</dbReference>
<dbReference type="STRING" id="490188.SAMN04488068_2488"/>
<evidence type="ECO:0000256" key="6">
    <source>
        <dbReference type="ARBA" id="ARBA00022989"/>
    </source>
</evidence>
<evidence type="ECO:0000313" key="10">
    <source>
        <dbReference type="EMBL" id="SHH08625.1"/>
    </source>
</evidence>
<name>A0A1M5Q3D1_9GAMM</name>
<protein>
    <submittedName>
        <fullName evidence="10">Undecaprenyl-phosphate galactose phosphotransferase, WbaP</fullName>
    </submittedName>
</protein>
<dbReference type="PANTHER" id="PTHR30576:SF4">
    <property type="entry name" value="UNDECAPRENYL-PHOSPHATE GALACTOSE PHOSPHOTRANSFERASE"/>
    <property type="match status" value="1"/>
</dbReference>
<evidence type="ECO:0000313" key="11">
    <source>
        <dbReference type="Proteomes" id="UP000199758"/>
    </source>
</evidence>
<keyword evidence="3" id="KW-1003">Cell membrane</keyword>
<sequence>MADADFETTFAETAVVDADPLLNAVSTGALASLKASVRDGAKRLSDIVGAILLAIVFSPLIIAIVVVIRRGGGDVFFPHERVGLNGRSFRCYKFRTMVPDAEQRLKALLDSDAALAAEWQEVRKLRNDPRITPIGRFLRRTSLDELPQIWNVLVGEMSLVGPRPIVRDELHRYGRNLGTYLGAKPGLTGLWQVTGRSDASYRRRVAMDVYYARNRSLLLDLSILLKTVRVVVAGNGAY</sequence>
<feature type="domain" description="Bacterial sugar transferase" evidence="9">
    <location>
        <begin position="42"/>
        <end position="232"/>
    </location>
</feature>
<dbReference type="GO" id="GO:0016780">
    <property type="term" value="F:phosphotransferase activity, for other substituted phosphate groups"/>
    <property type="evidence" value="ECO:0007669"/>
    <property type="project" value="TreeGrafter"/>
</dbReference>
<proteinExistence type="inferred from homology"/>
<dbReference type="EMBL" id="FQWZ01000005">
    <property type="protein sequence ID" value="SHH08625.1"/>
    <property type="molecule type" value="Genomic_DNA"/>
</dbReference>
<organism evidence="10 11">
    <name type="scientific">Hydrocarboniphaga daqingensis</name>
    <dbReference type="NCBI Taxonomy" id="490188"/>
    <lineage>
        <taxon>Bacteria</taxon>
        <taxon>Pseudomonadati</taxon>
        <taxon>Pseudomonadota</taxon>
        <taxon>Gammaproteobacteria</taxon>
        <taxon>Nevskiales</taxon>
        <taxon>Nevskiaceae</taxon>
        <taxon>Hydrocarboniphaga</taxon>
    </lineage>
</organism>
<evidence type="ECO:0000256" key="7">
    <source>
        <dbReference type="ARBA" id="ARBA00023136"/>
    </source>
</evidence>